<accession>H1FVS5</accession>
<keyword evidence="2" id="KW-1185">Reference proteome</keyword>
<dbReference type="AlphaFoldDB" id="B6BKR3"/>
<gene>
    <name evidence="1" type="ORF">SMGD1_0596</name>
</gene>
<dbReference type="OrthoDB" id="5365811at2"/>
<dbReference type="STRING" id="929558.SMGD1_0596"/>
<dbReference type="Proteomes" id="UP000006431">
    <property type="component" value="Unassembled WGS sequence"/>
</dbReference>
<dbReference type="EMBL" id="AFRZ01000001">
    <property type="protein sequence ID" value="EHP29123.1"/>
    <property type="molecule type" value="Genomic_DNA"/>
</dbReference>
<dbReference type="eggNOG" id="ENOG50301FM">
    <property type="taxonomic scope" value="Bacteria"/>
</dbReference>
<name>B6BKR3_SULGG</name>
<evidence type="ECO:0000313" key="1">
    <source>
        <dbReference type="EMBL" id="EHP29123.1"/>
    </source>
</evidence>
<proteinExistence type="predicted"/>
<sequence>MSLIFESKIKVDENNEWFIELTDTSDGRVEICKNMDEYKEKFEKMGEDYGGNVDQVIWSQDDNVPPYHIDEIRQAMADLQAEVEAKIGRPLMEENK</sequence>
<protein>
    <submittedName>
        <fullName evidence="1">Uncharacterized protein</fullName>
    </submittedName>
</protein>
<comment type="caution">
    <text evidence="1">The sequence shown here is derived from an EMBL/GenBank/DDBJ whole genome shotgun (WGS) entry which is preliminary data.</text>
</comment>
<accession>B6BKR3</accession>
<dbReference type="PATRIC" id="fig|929558.5.peg.595"/>
<dbReference type="HOGENOM" id="CLU_2345598_0_0_7"/>
<evidence type="ECO:0000313" key="2">
    <source>
        <dbReference type="Proteomes" id="UP000006431"/>
    </source>
</evidence>
<organism evidence="1 2">
    <name type="scientific">Sulfurimonas gotlandica (strain DSM 19862 / JCM 16533 / GD1)</name>
    <dbReference type="NCBI Taxonomy" id="929558"/>
    <lineage>
        <taxon>Bacteria</taxon>
        <taxon>Pseudomonadati</taxon>
        <taxon>Campylobacterota</taxon>
        <taxon>Epsilonproteobacteria</taxon>
        <taxon>Campylobacterales</taxon>
        <taxon>Sulfurimonadaceae</taxon>
        <taxon>Sulfurimonas</taxon>
    </lineage>
</organism>
<dbReference type="RefSeq" id="WP_008337839.1">
    <property type="nucleotide sequence ID" value="NZ_AFRZ01000001.1"/>
</dbReference>
<reference evidence="1 2" key="1">
    <citation type="journal article" date="2012" name="Proc. Natl. Acad. Sci. U.S.A.">
        <title>Genome and physiology of a model Epsilonproteobacterium responsible for sulfide detoxification in marine oxygen depletion zones.</title>
        <authorList>
            <person name="Grote J."/>
            <person name="Schott T."/>
            <person name="Bruckner C.G."/>
            <person name="Glockner F.O."/>
            <person name="Jost G."/>
            <person name="Teeling H."/>
            <person name="Labrenz M."/>
            <person name="Jurgens K."/>
        </authorList>
    </citation>
    <scope>NUCLEOTIDE SEQUENCE [LARGE SCALE GENOMIC DNA]</scope>
    <source>
        <strain evidence="1 2">GD1</strain>
    </source>
</reference>